<organism evidence="1 2">
    <name type="scientific">Flavimaribacter sediminis</name>
    <dbReference type="NCBI Taxonomy" id="2865987"/>
    <lineage>
        <taxon>Bacteria</taxon>
        <taxon>Pseudomonadati</taxon>
        <taxon>Pseudomonadota</taxon>
        <taxon>Alphaproteobacteria</taxon>
        <taxon>Hyphomicrobiales</taxon>
        <taxon>Rhizobiaceae</taxon>
        <taxon>Flavimaribacter</taxon>
    </lineage>
</organism>
<proteinExistence type="predicted"/>
<dbReference type="AlphaFoldDB" id="A0AAE2ZMB9"/>
<name>A0AAE2ZMB9_9HYPH</name>
<evidence type="ECO:0000313" key="1">
    <source>
        <dbReference type="EMBL" id="MBW8635942.1"/>
    </source>
</evidence>
<accession>A0AAE2ZMB9</accession>
<sequence>MVGDPGRRIDGHVDRDKGVALSHEGHELRDDLAAVIILVVKTVTLYQ</sequence>
<dbReference type="EMBL" id="JAICBX010000001">
    <property type="protein sequence ID" value="MBW8635942.1"/>
    <property type="molecule type" value="Genomic_DNA"/>
</dbReference>
<comment type="caution">
    <text evidence="1">The sequence shown here is derived from an EMBL/GenBank/DDBJ whole genome shotgun (WGS) entry which is preliminary data.</text>
</comment>
<protein>
    <submittedName>
        <fullName evidence="1">Uncharacterized protein</fullName>
    </submittedName>
</protein>
<keyword evidence="2" id="KW-1185">Reference proteome</keyword>
<evidence type="ECO:0000313" key="2">
    <source>
        <dbReference type="Proteomes" id="UP001196509"/>
    </source>
</evidence>
<dbReference type="Proteomes" id="UP001196509">
    <property type="component" value="Unassembled WGS sequence"/>
</dbReference>
<reference evidence="1" key="1">
    <citation type="submission" date="2021-08" db="EMBL/GenBank/DDBJ databases">
        <title>Hoeflea bacterium WL0058 sp. nov., isolated from the sediment.</title>
        <authorList>
            <person name="Wang L."/>
            <person name="Zhang D."/>
        </authorList>
    </citation>
    <scope>NUCLEOTIDE SEQUENCE</scope>
    <source>
        <strain evidence="1">WL0058</strain>
    </source>
</reference>
<gene>
    <name evidence="1" type="ORF">K1W69_02000</name>
</gene>
<dbReference type="RefSeq" id="WP_220226659.1">
    <property type="nucleotide sequence ID" value="NZ_JAICBX010000001.1"/>
</dbReference>